<dbReference type="EMBL" id="AEPE02000005">
    <property type="protein sequence ID" value="EFZ36444.1"/>
    <property type="molecule type" value="Genomic_DNA"/>
</dbReference>
<dbReference type="AlphaFoldDB" id="E7RQA6"/>
<evidence type="ECO:0000256" key="1">
    <source>
        <dbReference type="SAM" id="Phobius"/>
    </source>
</evidence>
<dbReference type="Proteomes" id="UP000005580">
    <property type="component" value="Unassembled WGS sequence"/>
</dbReference>
<organism evidence="4 5">
    <name type="scientific">Hoylesella oralis ATCC 33269</name>
    <dbReference type="NCBI Taxonomy" id="873533"/>
    <lineage>
        <taxon>Bacteria</taxon>
        <taxon>Pseudomonadati</taxon>
        <taxon>Bacteroidota</taxon>
        <taxon>Bacteroidia</taxon>
        <taxon>Bacteroidales</taxon>
        <taxon>Prevotellaceae</taxon>
        <taxon>Hoylesella</taxon>
    </lineage>
</organism>
<dbReference type="GO" id="GO:0016989">
    <property type="term" value="F:sigma factor antagonist activity"/>
    <property type="evidence" value="ECO:0007669"/>
    <property type="project" value="TreeGrafter"/>
</dbReference>
<keyword evidence="1" id="KW-0812">Transmembrane</keyword>
<gene>
    <name evidence="4" type="ORF">HMPREF0663_11357</name>
</gene>
<accession>E7RQA6</accession>
<evidence type="ECO:0000259" key="3">
    <source>
        <dbReference type="Pfam" id="PF16344"/>
    </source>
</evidence>
<feature type="domain" description="FecR protein" evidence="2">
    <location>
        <begin position="75"/>
        <end position="164"/>
    </location>
</feature>
<proteinExistence type="predicted"/>
<dbReference type="PANTHER" id="PTHR30273:SF2">
    <property type="entry name" value="PROTEIN FECR"/>
    <property type="match status" value="1"/>
</dbReference>
<dbReference type="HOGENOM" id="CLU_050192_2_2_10"/>
<feature type="transmembrane region" description="Helical" evidence="1">
    <location>
        <begin position="49"/>
        <end position="70"/>
    </location>
</feature>
<keyword evidence="1" id="KW-0472">Membrane</keyword>
<comment type="caution">
    <text evidence="4">The sequence shown here is derived from an EMBL/GenBank/DDBJ whole genome shotgun (WGS) entry which is preliminary data.</text>
</comment>
<evidence type="ECO:0000313" key="4">
    <source>
        <dbReference type="EMBL" id="EFZ36444.1"/>
    </source>
</evidence>
<dbReference type="Pfam" id="PF04773">
    <property type="entry name" value="FecR"/>
    <property type="match status" value="1"/>
</dbReference>
<name>E7RQA6_9BACT</name>
<evidence type="ECO:0000313" key="5">
    <source>
        <dbReference type="Proteomes" id="UP000005580"/>
    </source>
</evidence>
<dbReference type="Pfam" id="PF16344">
    <property type="entry name" value="FecR_C"/>
    <property type="match status" value="1"/>
</dbReference>
<reference evidence="4" key="1">
    <citation type="submission" date="2011-01" db="EMBL/GenBank/DDBJ databases">
        <authorList>
            <person name="Muzny D."/>
            <person name="Qin X."/>
            <person name="Buhay C."/>
            <person name="Dugan-Rocha S."/>
            <person name="Ding Y."/>
            <person name="Chen G."/>
            <person name="Hawes A."/>
            <person name="Holder M."/>
            <person name="Jhangiani S."/>
            <person name="Johnson A."/>
            <person name="Khan Z."/>
            <person name="Li Z."/>
            <person name="Liu W."/>
            <person name="Liu X."/>
            <person name="Perez L."/>
            <person name="Shen H."/>
            <person name="Wang Q."/>
            <person name="Watt J."/>
            <person name="Xi L."/>
            <person name="Xin Y."/>
            <person name="Zhou J."/>
            <person name="Deng J."/>
            <person name="Jiang H."/>
            <person name="Liu Y."/>
            <person name="Qu J."/>
            <person name="Song X.-Z."/>
            <person name="Zhang L."/>
            <person name="Villasana D."/>
            <person name="Johnson A."/>
            <person name="Liu J."/>
            <person name="Liyanage D."/>
            <person name="Lorensuhewa L."/>
            <person name="Robinson T."/>
            <person name="Song A."/>
            <person name="Song B.-B."/>
            <person name="Dinh H."/>
            <person name="Thornton R."/>
            <person name="Coyle M."/>
            <person name="Francisco L."/>
            <person name="Jackson L."/>
            <person name="Javaid M."/>
            <person name="Korchina V."/>
            <person name="Kovar C."/>
            <person name="Mata R."/>
            <person name="Mathew T."/>
            <person name="Ngo R."/>
            <person name="Nguyen L."/>
            <person name="Nguyen N."/>
            <person name="Okwuonu G."/>
            <person name="Ongeri F."/>
            <person name="Pham C."/>
            <person name="Simmons D."/>
            <person name="Wilczek-Boney K."/>
            <person name="Hale W."/>
            <person name="Jakkamsetti A."/>
            <person name="Pham P."/>
            <person name="Ruth R."/>
            <person name="San Lucas F."/>
            <person name="Warren J."/>
            <person name="Zhang J."/>
            <person name="Zhao Z."/>
            <person name="Zhou C."/>
            <person name="Zhu D."/>
            <person name="Lee S."/>
            <person name="Bess C."/>
            <person name="Blankenburg K."/>
            <person name="Forbes L."/>
            <person name="Fu Q."/>
            <person name="Gubbala S."/>
            <person name="Hirani K."/>
            <person name="Jayaseelan J.C."/>
            <person name="Lara F."/>
            <person name="Munidasa M."/>
            <person name="Palculict T."/>
            <person name="Patil S."/>
            <person name="Pu L.-L."/>
            <person name="Saada N."/>
            <person name="Tang L."/>
            <person name="Weissenberger G."/>
            <person name="Zhu Y."/>
            <person name="Hemphill L."/>
            <person name="Shang Y."/>
            <person name="Youmans B."/>
            <person name="Ayvaz T."/>
            <person name="Ross M."/>
            <person name="Santibanez J."/>
            <person name="Aqrawi P."/>
            <person name="Gross S."/>
            <person name="Joshi V."/>
            <person name="Fowler G."/>
            <person name="Nazareth L."/>
            <person name="Reid J."/>
            <person name="Worley K."/>
            <person name="Petrosino J."/>
            <person name="Highlander S."/>
            <person name="Gibbs R."/>
        </authorList>
    </citation>
    <scope>NUCLEOTIDE SEQUENCE [LARGE SCALE GENOMIC DNA]</scope>
    <source>
        <strain evidence="4">ATCC 33269</strain>
    </source>
</reference>
<dbReference type="STRING" id="28134.SAMN05444288_1929"/>
<dbReference type="InterPro" id="IPR006860">
    <property type="entry name" value="FecR"/>
</dbReference>
<keyword evidence="5" id="KW-1185">Reference proteome</keyword>
<sequence>MKRNLKMEKNNKKEIDFVLRYYSEGKIDTQRAIGLFKVRTGRTCRRSTWGISAVAATVITLIIAGAFMLFHQKQTVLTAENAVQTFILPDSTKVTLSPHSSLQYSENDCRTVAMTGKIYFEVHHDPEKSFRITGDMGQVEVLGTKFEIAETLDAATVFVTNGKVIFSSKNSHNGIILTQGMRATLGKGSDKPRIMANGNINHLAWATHKFYFHNASMRQVLDDLELYYGVKLSANDYNKRLTADFNTDNIDYIIDLIEQTLHVEILKQ</sequence>
<dbReference type="InterPro" id="IPR012373">
    <property type="entry name" value="Ferrdict_sens_TM"/>
</dbReference>
<dbReference type="InterPro" id="IPR032508">
    <property type="entry name" value="FecR_C"/>
</dbReference>
<keyword evidence="1" id="KW-1133">Transmembrane helix</keyword>
<dbReference type="PANTHER" id="PTHR30273">
    <property type="entry name" value="PERIPLASMIC SIGNAL SENSOR AND SIGMA FACTOR ACTIVATOR FECR-RELATED"/>
    <property type="match status" value="1"/>
</dbReference>
<dbReference type="Gene3D" id="2.60.120.1440">
    <property type="match status" value="1"/>
</dbReference>
<dbReference type="Gene3D" id="3.55.50.30">
    <property type="match status" value="1"/>
</dbReference>
<dbReference type="eggNOG" id="COG3712">
    <property type="taxonomic scope" value="Bacteria"/>
</dbReference>
<evidence type="ECO:0000259" key="2">
    <source>
        <dbReference type="Pfam" id="PF04773"/>
    </source>
</evidence>
<feature type="domain" description="Protein FecR C-terminal" evidence="3">
    <location>
        <begin position="209"/>
        <end position="264"/>
    </location>
</feature>
<protein>
    <submittedName>
        <fullName evidence="4">Sigma factor regulatory protein, FecR/PupR family</fullName>
    </submittedName>
</protein>
<dbReference type="RefSeq" id="WP_004369486.1">
    <property type="nucleotide sequence ID" value="NZ_GL833119.1"/>
</dbReference>